<keyword evidence="7" id="KW-0472">Membrane</keyword>
<dbReference type="SUPFAM" id="SSF52833">
    <property type="entry name" value="Thioredoxin-like"/>
    <property type="match status" value="1"/>
</dbReference>
<evidence type="ECO:0000256" key="6">
    <source>
        <dbReference type="SAM" id="MobiDB-lite"/>
    </source>
</evidence>
<keyword evidence="7" id="KW-0812">Transmembrane</keyword>
<dbReference type="PANTHER" id="PTHR13887">
    <property type="entry name" value="GLUTATHIONE S-TRANSFERASE KAPPA"/>
    <property type="match status" value="1"/>
</dbReference>
<keyword evidence="10" id="KW-1185">Reference proteome</keyword>
<keyword evidence="5" id="KW-0676">Redox-active center</keyword>
<dbReference type="PANTHER" id="PTHR13887:SF14">
    <property type="entry name" value="DISULFIDE BOND FORMATION PROTEIN D"/>
    <property type="match status" value="1"/>
</dbReference>
<comment type="similarity">
    <text evidence="1">Belongs to the thioredoxin family. DsbA subfamily.</text>
</comment>
<gene>
    <name evidence="9" type="ORF">GCM10023167_05660</name>
</gene>
<keyword evidence="4" id="KW-1015">Disulfide bond</keyword>
<dbReference type="InterPro" id="IPR036249">
    <property type="entry name" value="Thioredoxin-like_sf"/>
</dbReference>
<evidence type="ECO:0000256" key="3">
    <source>
        <dbReference type="ARBA" id="ARBA00023002"/>
    </source>
</evidence>
<dbReference type="Pfam" id="PF13462">
    <property type="entry name" value="Thioredoxin_4"/>
    <property type="match status" value="1"/>
</dbReference>
<evidence type="ECO:0000256" key="1">
    <source>
        <dbReference type="ARBA" id="ARBA00005791"/>
    </source>
</evidence>
<evidence type="ECO:0000256" key="2">
    <source>
        <dbReference type="ARBA" id="ARBA00022729"/>
    </source>
</evidence>
<keyword evidence="2" id="KW-0732">Signal</keyword>
<feature type="transmembrane region" description="Helical" evidence="7">
    <location>
        <begin position="36"/>
        <end position="57"/>
    </location>
</feature>
<dbReference type="Proteomes" id="UP001500642">
    <property type="component" value="Unassembled WGS sequence"/>
</dbReference>
<evidence type="ECO:0000256" key="4">
    <source>
        <dbReference type="ARBA" id="ARBA00023157"/>
    </source>
</evidence>
<protein>
    <recommendedName>
        <fullName evidence="8">Thioredoxin-like fold domain-containing protein</fullName>
    </recommendedName>
</protein>
<accession>A0ABP8J409</accession>
<feature type="compositionally biased region" description="Basic and acidic residues" evidence="6">
    <location>
        <begin position="9"/>
        <end position="26"/>
    </location>
</feature>
<sequence>MAKNSSSAADRRQAAREKARQIAEAQAKREKTARTVLYTGVGVVVVAVIAVIAFLIYQAAQPTPGPKNYSAGSITLASDGESVQAYGAKGASGDDAPADAPAFTESGLPDTAPVVTVFMDFQCPGCAGFEQANGQTLDKLVEEGTIAVEYQPVAILDAQSQGNEYSTRAANLMACVADSGQAGTYMDLTKILFENQPGEGQTGMTDEQLLGFAEEAGVDLAAATTLEDGATVQQCVENVSFDKFVENTTQDALSNGLQGTPRVLVNGEDTDSWQDPQGFATELLTAAGEIG</sequence>
<evidence type="ECO:0000313" key="10">
    <source>
        <dbReference type="Proteomes" id="UP001500642"/>
    </source>
</evidence>
<feature type="region of interest" description="Disordered" evidence="6">
    <location>
        <begin position="1"/>
        <end position="26"/>
    </location>
</feature>
<evidence type="ECO:0000256" key="5">
    <source>
        <dbReference type="ARBA" id="ARBA00023284"/>
    </source>
</evidence>
<keyword evidence="3" id="KW-0560">Oxidoreductase</keyword>
<keyword evidence="7" id="KW-1133">Transmembrane helix</keyword>
<organism evidence="9 10">
    <name type="scientific">Brevibacterium pityocampae</name>
    <dbReference type="NCBI Taxonomy" id="506594"/>
    <lineage>
        <taxon>Bacteria</taxon>
        <taxon>Bacillati</taxon>
        <taxon>Actinomycetota</taxon>
        <taxon>Actinomycetes</taxon>
        <taxon>Micrococcales</taxon>
        <taxon>Brevibacteriaceae</taxon>
        <taxon>Brevibacterium</taxon>
    </lineage>
</organism>
<dbReference type="Gene3D" id="3.40.30.10">
    <property type="entry name" value="Glutaredoxin"/>
    <property type="match status" value="1"/>
</dbReference>
<name>A0ABP8J409_9MICO</name>
<comment type="caution">
    <text evidence="9">The sequence shown here is derived from an EMBL/GenBank/DDBJ whole genome shotgun (WGS) entry which is preliminary data.</text>
</comment>
<evidence type="ECO:0000259" key="8">
    <source>
        <dbReference type="Pfam" id="PF13462"/>
    </source>
</evidence>
<evidence type="ECO:0000256" key="7">
    <source>
        <dbReference type="SAM" id="Phobius"/>
    </source>
</evidence>
<evidence type="ECO:0000313" key="9">
    <source>
        <dbReference type="EMBL" id="GAA4384644.1"/>
    </source>
</evidence>
<proteinExistence type="inferred from homology"/>
<dbReference type="EMBL" id="BAABGL010000002">
    <property type="protein sequence ID" value="GAA4384644.1"/>
    <property type="molecule type" value="Genomic_DNA"/>
</dbReference>
<dbReference type="RefSeq" id="WP_137318889.1">
    <property type="nucleotide sequence ID" value="NZ_BAABGL010000002.1"/>
</dbReference>
<reference evidence="10" key="1">
    <citation type="journal article" date="2019" name="Int. J. Syst. Evol. Microbiol.">
        <title>The Global Catalogue of Microorganisms (GCM) 10K type strain sequencing project: providing services to taxonomists for standard genome sequencing and annotation.</title>
        <authorList>
            <consortium name="The Broad Institute Genomics Platform"/>
            <consortium name="The Broad Institute Genome Sequencing Center for Infectious Disease"/>
            <person name="Wu L."/>
            <person name="Ma J."/>
        </authorList>
    </citation>
    <scope>NUCLEOTIDE SEQUENCE [LARGE SCALE GENOMIC DNA]</scope>
    <source>
        <strain evidence="10">JCM 17808</strain>
    </source>
</reference>
<feature type="domain" description="Thioredoxin-like fold" evidence="8">
    <location>
        <begin position="107"/>
        <end position="279"/>
    </location>
</feature>
<dbReference type="InterPro" id="IPR012336">
    <property type="entry name" value="Thioredoxin-like_fold"/>
</dbReference>